<dbReference type="Proteomes" id="UP000887579">
    <property type="component" value="Unplaced"/>
</dbReference>
<dbReference type="WBParaSite" id="ES5_v2.g26732.t1">
    <property type="protein sequence ID" value="ES5_v2.g26732.t1"/>
    <property type="gene ID" value="ES5_v2.g26732"/>
</dbReference>
<organism evidence="1 2">
    <name type="scientific">Panagrolaimus sp. ES5</name>
    <dbReference type="NCBI Taxonomy" id="591445"/>
    <lineage>
        <taxon>Eukaryota</taxon>
        <taxon>Metazoa</taxon>
        <taxon>Ecdysozoa</taxon>
        <taxon>Nematoda</taxon>
        <taxon>Chromadorea</taxon>
        <taxon>Rhabditida</taxon>
        <taxon>Tylenchina</taxon>
        <taxon>Panagrolaimomorpha</taxon>
        <taxon>Panagrolaimoidea</taxon>
        <taxon>Panagrolaimidae</taxon>
        <taxon>Panagrolaimus</taxon>
    </lineage>
</organism>
<evidence type="ECO:0000313" key="1">
    <source>
        <dbReference type="Proteomes" id="UP000887579"/>
    </source>
</evidence>
<reference evidence="2" key="1">
    <citation type="submission" date="2022-11" db="UniProtKB">
        <authorList>
            <consortium name="WormBaseParasite"/>
        </authorList>
    </citation>
    <scope>IDENTIFICATION</scope>
</reference>
<evidence type="ECO:0000313" key="2">
    <source>
        <dbReference type="WBParaSite" id="ES5_v2.g26732.t1"/>
    </source>
</evidence>
<name>A0AC34GAW7_9BILA</name>
<protein>
    <submittedName>
        <fullName evidence="2">Cwf19-like protein C-terminal domain-containing protein</fullName>
    </submittedName>
</protein>
<proteinExistence type="predicted"/>
<accession>A0AC34GAW7</accession>
<sequence length="147" mass="16782">MADANGKVLVAFERNYKCSHLLINFIPIPKAKAKGLRLQFLSDAQDKGIEMEIMEKDTQVWDVLFEGQPYFYVELPDGSRLLTKQMKNFPLQFGREVLAGPSLLNCAEKADWKNCKLGEEEEAELANQLKQRFKPYDFAADSDSDDD</sequence>